<accession>A7HJW8</accession>
<evidence type="ECO:0000259" key="8">
    <source>
        <dbReference type="Pfam" id="PF17768"/>
    </source>
</evidence>
<dbReference type="OrthoDB" id="9809852at2"/>
<dbReference type="InterPro" id="IPR041122">
    <property type="entry name" value="RecJ_OB"/>
</dbReference>
<keyword evidence="3" id="KW-0540">Nuclease</keyword>
<dbReference type="Gene3D" id="3.90.1640.30">
    <property type="match status" value="1"/>
</dbReference>
<reference evidence="9 10" key="1">
    <citation type="submission" date="2007-07" db="EMBL/GenBank/DDBJ databases">
        <title>Complete sequence of Fervidobacterium nodosum Rt17-B1.</title>
        <authorList>
            <consortium name="US DOE Joint Genome Institute"/>
            <person name="Copeland A."/>
            <person name="Lucas S."/>
            <person name="Lapidus A."/>
            <person name="Barry K."/>
            <person name="Glavina del Rio T."/>
            <person name="Dalin E."/>
            <person name="Tice H."/>
            <person name="Pitluck S."/>
            <person name="Saunders E."/>
            <person name="Brettin T."/>
            <person name="Bruce D."/>
            <person name="Detter J.C."/>
            <person name="Han C."/>
            <person name="Schmutz J."/>
            <person name="Larimer F."/>
            <person name="Land M."/>
            <person name="Hauser L."/>
            <person name="Kyrpides N."/>
            <person name="Mikhailova N."/>
            <person name="Nelson K."/>
            <person name="Gogarten J.P."/>
            <person name="Noll K."/>
            <person name="Richardson P."/>
        </authorList>
    </citation>
    <scope>NUCLEOTIDE SEQUENCE [LARGE SCALE GENOMIC DNA]</scope>
    <source>
        <strain evidence="10">ATCC 35602 / DSM 5306 / Rt17-B1</strain>
    </source>
</reference>
<evidence type="ECO:0000256" key="1">
    <source>
        <dbReference type="ARBA" id="ARBA00005915"/>
    </source>
</evidence>
<evidence type="ECO:0000259" key="6">
    <source>
        <dbReference type="Pfam" id="PF01368"/>
    </source>
</evidence>
<dbReference type="InterPro" id="IPR004610">
    <property type="entry name" value="RecJ"/>
</dbReference>
<dbReference type="InterPro" id="IPR038763">
    <property type="entry name" value="DHH_sf"/>
</dbReference>
<evidence type="ECO:0000259" key="7">
    <source>
        <dbReference type="Pfam" id="PF02272"/>
    </source>
</evidence>
<evidence type="ECO:0000256" key="5">
    <source>
        <dbReference type="ARBA" id="ARBA00022839"/>
    </source>
</evidence>
<feature type="domain" description="RecJ OB" evidence="8">
    <location>
        <begin position="449"/>
        <end position="543"/>
    </location>
</feature>
<dbReference type="InterPro" id="IPR001667">
    <property type="entry name" value="DDH_dom"/>
</dbReference>
<keyword evidence="10" id="KW-1185">Reference proteome</keyword>
<dbReference type="Proteomes" id="UP000002415">
    <property type="component" value="Chromosome"/>
</dbReference>
<dbReference type="RefSeq" id="WP_011993522.1">
    <property type="nucleotide sequence ID" value="NC_009718.1"/>
</dbReference>
<name>A7HJW8_FERNB</name>
<comment type="similarity">
    <text evidence="1">Belongs to the RecJ family.</text>
</comment>
<dbReference type="eggNOG" id="COG0608">
    <property type="taxonomic scope" value="Bacteria"/>
</dbReference>
<dbReference type="PANTHER" id="PTHR30255:SF2">
    <property type="entry name" value="SINGLE-STRANDED-DNA-SPECIFIC EXONUCLEASE RECJ"/>
    <property type="match status" value="1"/>
</dbReference>
<keyword evidence="5 9" id="KW-0269">Exonuclease</keyword>
<dbReference type="InterPro" id="IPR051673">
    <property type="entry name" value="SSDNA_exonuclease_RecJ"/>
</dbReference>
<feature type="domain" description="DDH" evidence="6">
    <location>
        <begin position="77"/>
        <end position="227"/>
    </location>
</feature>
<dbReference type="GO" id="GO:0006310">
    <property type="term" value="P:DNA recombination"/>
    <property type="evidence" value="ECO:0007669"/>
    <property type="project" value="InterPro"/>
</dbReference>
<dbReference type="EMBL" id="CP000771">
    <property type="protein sequence ID" value="ABS60201.1"/>
    <property type="molecule type" value="Genomic_DNA"/>
</dbReference>
<proteinExistence type="inferred from homology"/>
<evidence type="ECO:0000256" key="2">
    <source>
        <dbReference type="ARBA" id="ARBA00019841"/>
    </source>
</evidence>
<dbReference type="Pfam" id="PF17768">
    <property type="entry name" value="RecJ_OB"/>
    <property type="match status" value="1"/>
</dbReference>
<dbReference type="HOGENOM" id="CLU_009736_3_0_0"/>
<dbReference type="KEGG" id="fno:Fnod_0336"/>
<dbReference type="GO" id="GO:0003676">
    <property type="term" value="F:nucleic acid binding"/>
    <property type="evidence" value="ECO:0007669"/>
    <property type="project" value="InterPro"/>
</dbReference>
<dbReference type="AlphaFoldDB" id="A7HJW8"/>
<dbReference type="Gene3D" id="3.10.310.30">
    <property type="match status" value="1"/>
</dbReference>
<dbReference type="SUPFAM" id="SSF64182">
    <property type="entry name" value="DHH phosphoesterases"/>
    <property type="match status" value="1"/>
</dbReference>
<evidence type="ECO:0000256" key="3">
    <source>
        <dbReference type="ARBA" id="ARBA00022722"/>
    </source>
</evidence>
<dbReference type="NCBIfam" id="TIGR00644">
    <property type="entry name" value="recJ"/>
    <property type="match status" value="1"/>
</dbReference>
<gene>
    <name evidence="9" type="ordered locus">Fnod_0336</name>
</gene>
<dbReference type="GO" id="GO:0006281">
    <property type="term" value="P:DNA repair"/>
    <property type="evidence" value="ECO:0007669"/>
    <property type="project" value="InterPro"/>
</dbReference>
<feature type="domain" description="DHHA1" evidence="7">
    <location>
        <begin position="344"/>
        <end position="437"/>
    </location>
</feature>
<dbReference type="Pfam" id="PF02272">
    <property type="entry name" value="DHHA1"/>
    <property type="match status" value="1"/>
</dbReference>
<reference evidence="9 10" key="2">
    <citation type="journal article" date="2009" name="Proc. Natl. Acad. Sci. U.S.A.">
        <title>On the chimeric nature, thermophilic origin, and phylogenetic placement of the Thermotogales.</title>
        <authorList>
            <person name="Zhaxybayeva O."/>
            <person name="Swithers K.S."/>
            <person name="Lapierre P."/>
            <person name="Fournier G.P."/>
            <person name="Bickhart D.M."/>
            <person name="DeBoy R.T."/>
            <person name="Nelson K.E."/>
            <person name="Nesbo C.L."/>
            <person name="Doolittle W.F."/>
            <person name="Gogarten J.P."/>
            <person name="Noll K.M."/>
        </authorList>
    </citation>
    <scope>NUCLEOTIDE SEQUENCE [LARGE SCALE GENOMIC DNA]</scope>
    <source>
        <strain evidence="10">ATCC 35602 / DSM 5306 / Rt17-B1</strain>
    </source>
</reference>
<evidence type="ECO:0000313" key="9">
    <source>
        <dbReference type="EMBL" id="ABS60201.1"/>
    </source>
</evidence>
<dbReference type="PANTHER" id="PTHR30255">
    <property type="entry name" value="SINGLE-STRANDED-DNA-SPECIFIC EXONUCLEASE RECJ"/>
    <property type="match status" value="1"/>
</dbReference>
<sequence length="989" mass="113343">MRWELRQVDEHLVQELSERLGVNKFVAKLLVLRGIKTEEDAKRFLNPTRQTLRSPFLLKDMEKAVEILLRARDNGEKVIIHGDYDVDGITGTAVLYTFLSENGWNVDYYIPKRVDNGYGIQPQFVEEIVLKGFKTILTVDCGITAFEAVDKAKELGLNIVITDHHQPKETLPNADAIVNPKRPDDEYPFKEFAGVGVAYKLITALAEKMNIPPSVTDELLDLVALGTVADMVELLDENRYIVREGLKRLNNTAKLGIVRLIQKIGIATISTRDIGYRIAPKLNAAGRLDSPDDAFKLIVTKDEASATELVEILLGYNVTRQGIEAKIYNEAVQMIESNNLDSLPIVVAYGYGWHLGVIGIVATRLVHLYNKPVMVISIEDGVGRGSARSVQGVNIIELLERFRDIFEDFGGHTMALGFSLKEEKIPELIKAIREKIREEDIKVEEVIAVDEKISVDEINEDLLKSIELLEPYGHGNPEPVFLIQNSPVERFKIFGETGYNIRLTLKGNSNSIEGVGFGLKFSPNEMYGIQPQFIRMDVVGNLRTGEAGPQLNVLDLKFYHISDDDVMDRAFLHSFSVNWKQQKEEEYSQKHIEDDIFSRIEKVSNLYKIQRPAVIRFKMHFRNAFLYDLMRKGRVLIINSSSIEAMHIYESLQRHNIQGLVLLNSVNRSNGRHIVTNAVYADKFISSLDDFDFVVLNEIHFLRNFDENLFERIIYKFGKQAFYTTIFNFETNLPIYEVEGKSEFSIEDKRNQPKSLNNTVSSLVYLFSTHNSVEIFFNNYVKKMSARDTVFYSSQLAPFQRLIISNLVKKRKIKRLISSTNTDGLPGLFGKVEVRLFDFPYTLSEIIDAVSGDGNVLLQLNYSTQDVNKRYESLKKLFPTLENLEKIVEELNIYLPMKQDDFEAILSNYDIPKGVVKSIYKDLGGIVENIVKPVDFIPEKITRLKEREIELPYFERYTLQLEALSMKEIYRLIEERYMHDSELKIYFKD</sequence>
<dbReference type="Pfam" id="PF01368">
    <property type="entry name" value="DHH"/>
    <property type="match status" value="1"/>
</dbReference>
<evidence type="ECO:0000313" key="10">
    <source>
        <dbReference type="Proteomes" id="UP000002415"/>
    </source>
</evidence>
<organism evidence="9 10">
    <name type="scientific">Fervidobacterium nodosum (strain ATCC 35602 / DSM 5306 / Rt17-B1)</name>
    <dbReference type="NCBI Taxonomy" id="381764"/>
    <lineage>
        <taxon>Bacteria</taxon>
        <taxon>Thermotogati</taxon>
        <taxon>Thermotogota</taxon>
        <taxon>Thermotogae</taxon>
        <taxon>Thermotogales</taxon>
        <taxon>Fervidobacteriaceae</taxon>
        <taxon>Fervidobacterium</taxon>
    </lineage>
</organism>
<dbReference type="STRING" id="381764.Fnod_0336"/>
<dbReference type="InterPro" id="IPR003156">
    <property type="entry name" value="DHHA1_dom"/>
</dbReference>
<keyword evidence="4" id="KW-0378">Hydrolase</keyword>
<evidence type="ECO:0000256" key="4">
    <source>
        <dbReference type="ARBA" id="ARBA00022801"/>
    </source>
</evidence>
<protein>
    <recommendedName>
        <fullName evidence="2">Single-stranded-DNA-specific exonuclease RecJ</fullName>
    </recommendedName>
</protein>
<dbReference type="GO" id="GO:0008409">
    <property type="term" value="F:5'-3' exonuclease activity"/>
    <property type="evidence" value="ECO:0007669"/>
    <property type="project" value="InterPro"/>
</dbReference>